<dbReference type="AlphaFoldDB" id="A0A0M0GG07"/>
<dbReference type="OrthoDB" id="2469080at2"/>
<reference evidence="3" key="1">
    <citation type="submission" date="2015-07" db="EMBL/GenBank/DDBJ databases">
        <title>Fjat-10036 dsm4.</title>
        <authorList>
            <person name="Liu B."/>
            <person name="Wang J."/>
            <person name="Zhu Y."/>
            <person name="Liu G."/>
            <person name="Chen Q."/>
            <person name="Chen Z."/>
            <person name="Lan J."/>
            <person name="Che J."/>
            <person name="Ge C."/>
            <person name="Shi H."/>
            <person name="Pan Z."/>
            <person name="Liu X."/>
        </authorList>
    </citation>
    <scope>NUCLEOTIDE SEQUENCE [LARGE SCALE GENOMIC DNA]</scope>
    <source>
        <strain evidence="3">DSM 4</strain>
    </source>
</reference>
<proteinExistence type="predicted"/>
<evidence type="ECO:0000313" key="2">
    <source>
        <dbReference type="EMBL" id="KON88417.1"/>
    </source>
</evidence>
<name>A0A0M0GG07_SPOGL</name>
<evidence type="ECO:0000313" key="3">
    <source>
        <dbReference type="Proteomes" id="UP000037109"/>
    </source>
</evidence>
<comment type="caution">
    <text evidence="2">The sequence shown here is derived from an EMBL/GenBank/DDBJ whole genome shotgun (WGS) entry which is preliminary data.</text>
</comment>
<dbReference type="EMBL" id="LGUF01000007">
    <property type="protein sequence ID" value="KON88417.1"/>
    <property type="molecule type" value="Genomic_DNA"/>
</dbReference>
<evidence type="ECO:0000256" key="1">
    <source>
        <dbReference type="SAM" id="MobiDB-lite"/>
    </source>
</evidence>
<feature type="region of interest" description="Disordered" evidence="1">
    <location>
        <begin position="31"/>
        <end position="66"/>
    </location>
</feature>
<protein>
    <submittedName>
        <fullName evidence="2">Uncharacterized protein</fullName>
    </submittedName>
</protein>
<sequence length="66" mass="7680">MDPIKPGSKKLPDFEELDDRMISKHTSGPTLVIKTNLDPKNSTEDNPYYKNKAESDTKEFRDFFEE</sequence>
<dbReference type="PATRIC" id="fig|1459.3.peg.3822"/>
<gene>
    <name evidence="2" type="ORF">AF332_17450</name>
</gene>
<keyword evidence="3" id="KW-1185">Reference proteome</keyword>
<feature type="compositionally biased region" description="Basic and acidic residues" evidence="1">
    <location>
        <begin position="51"/>
        <end position="66"/>
    </location>
</feature>
<dbReference type="RefSeq" id="WP_053435794.1">
    <property type="nucleotide sequence ID" value="NZ_LGUF01000007.1"/>
</dbReference>
<organism evidence="2 3">
    <name type="scientific">Sporosarcina globispora</name>
    <name type="common">Bacillus globisporus</name>
    <dbReference type="NCBI Taxonomy" id="1459"/>
    <lineage>
        <taxon>Bacteria</taxon>
        <taxon>Bacillati</taxon>
        <taxon>Bacillota</taxon>
        <taxon>Bacilli</taxon>
        <taxon>Bacillales</taxon>
        <taxon>Caryophanaceae</taxon>
        <taxon>Sporosarcina</taxon>
    </lineage>
</organism>
<dbReference type="Proteomes" id="UP000037109">
    <property type="component" value="Unassembled WGS sequence"/>
</dbReference>
<accession>A0A0M0GG07</accession>